<keyword evidence="1" id="KW-1133">Transmembrane helix</keyword>
<dbReference type="Proteomes" id="UP000271162">
    <property type="component" value="Unassembled WGS sequence"/>
</dbReference>
<feature type="transmembrane region" description="Helical" evidence="1">
    <location>
        <begin position="87"/>
        <end position="107"/>
    </location>
</feature>
<gene>
    <name evidence="2" type="ORF">NBR_LOCUS10509</name>
</gene>
<dbReference type="AlphaFoldDB" id="A0A0N4Y3U2"/>
<evidence type="ECO:0000313" key="2">
    <source>
        <dbReference type="EMBL" id="VDL74098.1"/>
    </source>
</evidence>
<dbReference type="GO" id="GO:0000271">
    <property type="term" value="P:polysaccharide biosynthetic process"/>
    <property type="evidence" value="ECO:0007669"/>
    <property type="project" value="TreeGrafter"/>
</dbReference>
<evidence type="ECO:0000256" key="1">
    <source>
        <dbReference type="SAM" id="Phobius"/>
    </source>
</evidence>
<reference evidence="2 3" key="2">
    <citation type="submission" date="2018-11" db="EMBL/GenBank/DDBJ databases">
        <authorList>
            <consortium name="Pathogen Informatics"/>
        </authorList>
    </citation>
    <scope>NUCLEOTIDE SEQUENCE [LARGE SCALE GENOMIC DNA]</scope>
</reference>
<dbReference type="PANTHER" id="PTHR23028:SF53">
    <property type="entry name" value="ACYL_TRANSF_3 DOMAIN-CONTAINING PROTEIN"/>
    <property type="match status" value="1"/>
</dbReference>
<feature type="transmembrane region" description="Helical" evidence="1">
    <location>
        <begin position="119"/>
        <end position="138"/>
    </location>
</feature>
<feature type="transmembrane region" description="Helical" evidence="1">
    <location>
        <begin position="31"/>
        <end position="47"/>
    </location>
</feature>
<keyword evidence="1" id="KW-0812">Transmembrane</keyword>
<accession>A0A0N4Y3U2</accession>
<sequence>MQYGRSFLRHPIFFLPLLIPLLWFRFPSFDLRLYITLATTLLLYAGHRDEIFPFVTNRFTVGLGTIFYPLYLAHWPAFSLAKYGVDFVPNSVEIGIVISVGIAFFTVNQLNNIYNKMSLTVTRLMYTFMIVITAVLSMKTVEFESDELHYTTISFADAFYDILNSIF</sequence>
<name>A0A0N4Y3U2_NIPBR</name>
<protein>
    <submittedName>
        <fullName evidence="4">Acyl_transf_3 domain-containing protein</fullName>
    </submittedName>
</protein>
<dbReference type="PANTHER" id="PTHR23028">
    <property type="entry name" value="ACETYLTRANSFERASE"/>
    <property type="match status" value="1"/>
</dbReference>
<feature type="transmembrane region" description="Helical" evidence="1">
    <location>
        <begin position="7"/>
        <end position="25"/>
    </location>
</feature>
<organism evidence="4">
    <name type="scientific">Nippostrongylus brasiliensis</name>
    <name type="common">Rat hookworm</name>
    <dbReference type="NCBI Taxonomy" id="27835"/>
    <lineage>
        <taxon>Eukaryota</taxon>
        <taxon>Metazoa</taxon>
        <taxon>Ecdysozoa</taxon>
        <taxon>Nematoda</taxon>
        <taxon>Chromadorea</taxon>
        <taxon>Rhabditida</taxon>
        <taxon>Rhabditina</taxon>
        <taxon>Rhabditomorpha</taxon>
        <taxon>Strongyloidea</taxon>
        <taxon>Heligmosomidae</taxon>
        <taxon>Nippostrongylus</taxon>
    </lineage>
</organism>
<dbReference type="GO" id="GO:0016020">
    <property type="term" value="C:membrane"/>
    <property type="evidence" value="ECO:0007669"/>
    <property type="project" value="TreeGrafter"/>
</dbReference>
<feature type="transmembrane region" description="Helical" evidence="1">
    <location>
        <begin position="59"/>
        <end position="81"/>
    </location>
</feature>
<keyword evidence="3" id="KW-1185">Reference proteome</keyword>
<dbReference type="WBParaSite" id="NBR_0001050801-mRNA-1">
    <property type="protein sequence ID" value="NBR_0001050801-mRNA-1"/>
    <property type="gene ID" value="NBR_0001050801"/>
</dbReference>
<evidence type="ECO:0000313" key="4">
    <source>
        <dbReference type="WBParaSite" id="NBR_0001050801-mRNA-1"/>
    </source>
</evidence>
<dbReference type="InterPro" id="IPR050879">
    <property type="entry name" value="Acyltransferase_3"/>
</dbReference>
<keyword evidence="1" id="KW-0472">Membrane</keyword>
<reference evidence="4" key="1">
    <citation type="submission" date="2017-02" db="UniProtKB">
        <authorList>
            <consortium name="WormBaseParasite"/>
        </authorList>
    </citation>
    <scope>IDENTIFICATION</scope>
</reference>
<dbReference type="STRING" id="27835.A0A0N4Y3U2"/>
<evidence type="ECO:0000313" key="3">
    <source>
        <dbReference type="Proteomes" id="UP000271162"/>
    </source>
</evidence>
<dbReference type="EMBL" id="UYSL01020330">
    <property type="protein sequence ID" value="VDL74098.1"/>
    <property type="molecule type" value="Genomic_DNA"/>
</dbReference>
<proteinExistence type="predicted"/>